<reference evidence="5 6" key="1">
    <citation type="submission" date="2023-10" db="EMBL/GenBank/DDBJ databases">
        <title>Draft Genome Sequence of Bacillus thuringiensis serovar. toumanoffi 4059: Identification of a Novel Cry Protein Candidate.</title>
        <authorList>
            <person name="Murdoch R.W."/>
            <person name="Gemler B."/>
            <person name="Heater B.S."/>
        </authorList>
    </citation>
    <scope>NUCLEOTIDE SEQUENCE [LARGE SCALE GENOMIC DNA]</scope>
    <source>
        <strain evidence="5 6">4059</strain>
    </source>
</reference>
<evidence type="ECO:0000256" key="2">
    <source>
        <dbReference type="ARBA" id="ARBA00023163"/>
    </source>
</evidence>
<dbReference type="PANTHER" id="PTHR30185">
    <property type="entry name" value="CRYPTIC BETA-GLUCOSIDE BGL OPERON ANTITERMINATOR"/>
    <property type="match status" value="1"/>
</dbReference>
<dbReference type="InterPro" id="IPR013196">
    <property type="entry name" value="HTH_11"/>
</dbReference>
<keyword evidence="2" id="KW-0804">Transcription</keyword>
<sequence>MDKFIPHLIQDKSIIRQLQILETLIDSNEIKSSKDLSQILECTSRTIINDISQLKLALPENWDLISIQSKGYLLKRDFSNDFSELVIPYIMNSELYKILMGIFNQKYYSLEKWSQLLYLDKITLKKLLKNFRKTLEIFGLDLNFRTIKLVGQEINLRYFYIMFFYNIQKYQEMITLDSRLQEKIKNITRNYNVEIDYNMLTIIISVSIKRVANKHFISEIVEFQPILNTNNLECINSIICELENFFNIKLTEYELSYFKNAFSIILEWNTEEKNRITDYYYKTSKKTYDKNIHLFQKISSEINVCLKIKEKIKHDLFFRLHKIYKFQKYGLSIGAFGNEFDIVHQEFSEGHDIIYPLISSWNKKINKNRLNNDEINYIIYHILFIVHSNHNKKGLLLLSGSSALKKFIYYKLNHELGDFVTLQQRPDCIHKFDFILTNYQIQNTPIPIIRISNKTIQKDSSYVRKILSPFN</sequence>
<protein>
    <submittedName>
        <fullName evidence="5">PRD domain-containing protein</fullName>
    </submittedName>
</protein>
<comment type="caution">
    <text evidence="5">The sequence shown here is derived from an EMBL/GenBank/DDBJ whole genome shotgun (WGS) entry which is preliminary data.</text>
</comment>
<accession>A0ABD5I8I6</accession>
<dbReference type="InterPro" id="IPR036388">
    <property type="entry name" value="WH-like_DNA-bd_sf"/>
</dbReference>
<dbReference type="Gene3D" id="3.40.50.2300">
    <property type="match status" value="1"/>
</dbReference>
<dbReference type="PANTHER" id="PTHR30185:SF18">
    <property type="entry name" value="TRANSCRIPTIONAL REGULATOR MTLR"/>
    <property type="match status" value="1"/>
</dbReference>
<keyword evidence="1" id="KW-0805">Transcription regulation</keyword>
<feature type="domain" description="Helix-turn-helix type 11" evidence="4">
    <location>
        <begin position="16"/>
        <end position="72"/>
    </location>
</feature>
<dbReference type="Gene3D" id="1.10.10.10">
    <property type="entry name" value="Winged helix-like DNA-binding domain superfamily/Winged helix DNA-binding domain"/>
    <property type="match status" value="1"/>
</dbReference>
<name>A0ABD5I8I6_BACTU</name>
<evidence type="ECO:0000256" key="1">
    <source>
        <dbReference type="ARBA" id="ARBA00023015"/>
    </source>
</evidence>
<dbReference type="InterPro" id="IPR007737">
    <property type="entry name" value="Mga_HTH"/>
</dbReference>
<dbReference type="Proteomes" id="UP001272716">
    <property type="component" value="Unassembled WGS sequence"/>
</dbReference>
<evidence type="ECO:0000259" key="4">
    <source>
        <dbReference type="Pfam" id="PF08279"/>
    </source>
</evidence>
<evidence type="ECO:0000259" key="3">
    <source>
        <dbReference type="Pfam" id="PF05043"/>
    </source>
</evidence>
<dbReference type="InterPro" id="IPR050661">
    <property type="entry name" value="BglG_antiterminators"/>
</dbReference>
<dbReference type="RefSeq" id="WP_000357130.1">
    <property type="nucleotide sequence ID" value="NZ_JAWQCK010000009.1"/>
</dbReference>
<evidence type="ECO:0000313" key="5">
    <source>
        <dbReference type="EMBL" id="MDW9213633.1"/>
    </source>
</evidence>
<proteinExistence type="predicted"/>
<organism evidence="5 6">
    <name type="scientific">Bacillus thuringiensis serovar toumanoffi</name>
    <dbReference type="NCBI Taxonomy" id="180862"/>
    <lineage>
        <taxon>Bacteria</taxon>
        <taxon>Bacillati</taxon>
        <taxon>Bacillota</taxon>
        <taxon>Bacilli</taxon>
        <taxon>Bacillales</taxon>
        <taxon>Bacillaceae</taxon>
        <taxon>Bacillus</taxon>
        <taxon>Bacillus cereus group</taxon>
    </lineage>
</organism>
<gene>
    <name evidence="5" type="ORF">BTTOUR_33345</name>
</gene>
<dbReference type="Pfam" id="PF08279">
    <property type="entry name" value="HTH_11"/>
    <property type="match status" value="1"/>
</dbReference>
<dbReference type="EMBL" id="JAWQCK010000009">
    <property type="protein sequence ID" value="MDW9213633.1"/>
    <property type="molecule type" value="Genomic_DNA"/>
</dbReference>
<evidence type="ECO:0000313" key="6">
    <source>
        <dbReference type="Proteomes" id="UP001272716"/>
    </source>
</evidence>
<dbReference type="AlphaFoldDB" id="A0ABD5I8I6"/>
<feature type="domain" description="Mga helix-turn-helix" evidence="3">
    <location>
        <begin position="83"/>
        <end position="164"/>
    </location>
</feature>
<dbReference type="Pfam" id="PF05043">
    <property type="entry name" value="Mga"/>
    <property type="match status" value="1"/>
</dbReference>